<dbReference type="EMBL" id="JBHTEC010000003">
    <property type="protein sequence ID" value="MFD0287616.1"/>
    <property type="molecule type" value="Genomic_DNA"/>
</dbReference>
<evidence type="ECO:0000313" key="3">
    <source>
        <dbReference type="Proteomes" id="UP001596957"/>
    </source>
</evidence>
<organism evidence="2 3">
    <name type="scientific">Streptomyces lutosisoli</name>
    <dbReference type="NCBI Taxonomy" id="2665721"/>
    <lineage>
        <taxon>Bacteria</taxon>
        <taxon>Bacillati</taxon>
        <taxon>Actinomycetota</taxon>
        <taxon>Actinomycetes</taxon>
        <taxon>Kitasatosporales</taxon>
        <taxon>Streptomycetaceae</taxon>
        <taxon>Streptomyces</taxon>
    </lineage>
</organism>
<dbReference type="InterPro" id="IPR038721">
    <property type="entry name" value="IS701-like_DDE_dom"/>
</dbReference>
<evidence type="ECO:0000313" key="2">
    <source>
        <dbReference type="EMBL" id="MFD0287616.1"/>
    </source>
</evidence>
<keyword evidence="3" id="KW-1185">Reference proteome</keyword>
<reference evidence="3" key="1">
    <citation type="journal article" date="2019" name="Int. J. Syst. Evol. Microbiol.">
        <title>The Global Catalogue of Microorganisms (GCM) 10K type strain sequencing project: providing services to taxonomists for standard genome sequencing and annotation.</title>
        <authorList>
            <consortium name="The Broad Institute Genomics Platform"/>
            <consortium name="The Broad Institute Genome Sequencing Center for Infectious Disease"/>
            <person name="Wu L."/>
            <person name="Ma J."/>
        </authorList>
    </citation>
    <scope>NUCLEOTIDE SEQUENCE [LARGE SCALE GENOMIC DNA]</scope>
    <source>
        <strain evidence="3">CGMCC 4.7198</strain>
    </source>
</reference>
<feature type="domain" description="Transposase IS701-like DDE" evidence="1">
    <location>
        <begin position="2"/>
        <end position="77"/>
    </location>
</feature>
<comment type="caution">
    <text evidence="2">The sequence shown here is derived from an EMBL/GenBank/DDBJ whole genome shotgun (WGS) entry which is preliminary data.</text>
</comment>
<proteinExistence type="predicted"/>
<gene>
    <name evidence="2" type="ORF">ACFQZP_39510</name>
</gene>
<dbReference type="RefSeq" id="WP_381301548.1">
    <property type="nucleotide sequence ID" value="NZ_JBHTEC010000003.1"/>
</dbReference>
<sequence length="266" mass="29217">MTAVQLREVVEQLVAAGQWKPGDPEVLVVLDAGYDAPRIAHLLHHLPVEILGRMRSGRVMRRPTPLRVHDPKGGRPSMAASSRRLRYLGHRAGCDRHGHTLLREGDRAVLGPAAPEADQASRLDRPRWTAAHHHGGSVHGNGLWSTFCGGLTDGDVSGMWWDGRAQSAAWWEIVSMPVYPSLTRALAEALVDVLWFVEGCEDEQMDPDDAVKVLEGVAHLVTQLSSDQRSEFIDLLGSMAAEEADPSRREFLEGFPDGFGLVEDDS</sequence>
<dbReference type="Pfam" id="PF13546">
    <property type="entry name" value="DDE_5"/>
    <property type="match status" value="1"/>
</dbReference>
<dbReference type="Proteomes" id="UP001596957">
    <property type="component" value="Unassembled WGS sequence"/>
</dbReference>
<name>A0ABW2VSW8_9ACTN</name>
<evidence type="ECO:0000259" key="1">
    <source>
        <dbReference type="Pfam" id="PF13546"/>
    </source>
</evidence>
<accession>A0ABW2VSW8</accession>
<protein>
    <submittedName>
        <fullName evidence="2">Transposase</fullName>
    </submittedName>
</protein>